<feature type="region of interest" description="Disordered" evidence="1">
    <location>
        <begin position="380"/>
        <end position="459"/>
    </location>
</feature>
<accession>A0A8K0E6S8</accession>
<gene>
    <name evidence="2" type="primary">Hypp7054</name>
    <name evidence="2" type="ORF">BLAG_LOCUS6247</name>
</gene>
<feature type="region of interest" description="Disordered" evidence="1">
    <location>
        <begin position="161"/>
        <end position="349"/>
    </location>
</feature>
<dbReference type="EMBL" id="OV696698">
    <property type="protein sequence ID" value="CAH1243149.1"/>
    <property type="molecule type" value="Genomic_DNA"/>
</dbReference>
<sequence>MASENKPPLAALRKKTYEHIARSRDRHPDYARALTLNLLEEQKLRSTFVLLDRQKTAEISKFRLEHRAFLSRAKSATEQLSRESLGESRGIRRPWSEFGMTSRVQFQSAEARLVHGGGSRAGQHKTTASPYENRSKLRLKGHGFYTHCHHCAKRYIRSAVKGQGRDCEHDDVMSSRSLTPERDDVQQLTDKDPRVKDSNPEFAVPGGPVVTFEQPLQNAQKPSRPTTAATGTRVITPQASKPPRPPTTEDNSRPSRRNSAYAHLHIRDSTKATPTSRRRSSTSKPRGLLNTGVSKRNPTESQFAANGTTRDNVTTTENSPTKNHDQILTGFNNRNDNSAPNGQHQNGRTVVKERVTHSLPSSPRGRWLWAFRAVVRETSCRSRQTPEITGNQDTTTSINVAKPKKGTKKKKRKGKNAKSKDRTAQNGDQTSADKDGEKSWKQKGSSGPNTKGYKPQGKMLPVSAKARWLWAMHEVLRAKNRKKIKRVSQKPIAHEKNTVVETSGAENPLPCSPKERWLWAMKAITRNKKSTKGSKKGKSRVIEHVQTASNDRPKINPIGTQQNPSTAKGRWLWAIKAVLKQTARRRYDTAGSLTRLPSCPKERWHWAMRAVLRNKDKFEKEEKPSLDDKHTKKTKEETTTTSSSKTKTAKTEIPTSRPVLHKRGRRNSHAAVSSFLGAVSYTHQTSGIFGKPGNKTRSGRHRSFKFDPRTLLRQTKEQEKQKESYEDMMEKFKKLRNCRYLRWRKGQDPYLNDTFDMPLQTSILTLPLPTPVTTRSKLARKPSFRQANRSLFSTSVVAMTAVSVPRK</sequence>
<reference evidence="2" key="1">
    <citation type="submission" date="2022-01" db="EMBL/GenBank/DDBJ databases">
        <authorList>
            <person name="Braso-Vives M."/>
        </authorList>
    </citation>
    <scope>NUCLEOTIDE SEQUENCE</scope>
</reference>
<feature type="compositionally biased region" description="Polar residues" evidence="1">
    <location>
        <begin position="291"/>
        <end position="321"/>
    </location>
</feature>
<keyword evidence="3" id="KW-1185">Reference proteome</keyword>
<feature type="compositionally biased region" description="Polar residues" evidence="1">
    <location>
        <begin position="214"/>
        <end position="239"/>
    </location>
</feature>
<protein>
    <submittedName>
        <fullName evidence="2">Hypp7054 protein</fullName>
    </submittedName>
</protein>
<dbReference type="AlphaFoldDB" id="A0A8K0E6S8"/>
<evidence type="ECO:0000313" key="2">
    <source>
        <dbReference type="EMBL" id="CAH1243149.1"/>
    </source>
</evidence>
<name>A0A8K0E6S8_BRALA</name>
<feature type="compositionally biased region" description="Basic residues" evidence="1">
    <location>
        <begin position="402"/>
        <end position="417"/>
    </location>
</feature>
<feature type="region of interest" description="Disordered" evidence="1">
    <location>
        <begin position="620"/>
        <end position="655"/>
    </location>
</feature>
<proteinExistence type="predicted"/>
<evidence type="ECO:0000313" key="3">
    <source>
        <dbReference type="Proteomes" id="UP000838412"/>
    </source>
</evidence>
<organism evidence="2 3">
    <name type="scientific">Branchiostoma lanceolatum</name>
    <name type="common">Common lancelet</name>
    <name type="synonym">Amphioxus lanceolatum</name>
    <dbReference type="NCBI Taxonomy" id="7740"/>
    <lineage>
        <taxon>Eukaryota</taxon>
        <taxon>Metazoa</taxon>
        <taxon>Chordata</taxon>
        <taxon>Cephalochordata</taxon>
        <taxon>Leptocardii</taxon>
        <taxon>Amphioxiformes</taxon>
        <taxon>Branchiostomatidae</taxon>
        <taxon>Branchiostoma</taxon>
    </lineage>
</organism>
<feature type="compositionally biased region" description="Basic and acidic residues" evidence="1">
    <location>
        <begin position="431"/>
        <end position="440"/>
    </location>
</feature>
<feature type="compositionally biased region" description="Basic and acidic residues" evidence="1">
    <location>
        <begin position="620"/>
        <end position="638"/>
    </location>
</feature>
<dbReference type="OrthoDB" id="10421334at2759"/>
<dbReference type="Proteomes" id="UP000838412">
    <property type="component" value="Chromosome 13"/>
</dbReference>
<feature type="compositionally biased region" description="Basic and acidic residues" evidence="1">
    <location>
        <begin position="163"/>
        <end position="199"/>
    </location>
</feature>
<evidence type="ECO:0000256" key="1">
    <source>
        <dbReference type="SAM" id="MobiDB-lite"/>
    </source>
</evidence>
<feature type="compositionally biased region" description="Polar residues" evidence="1">
    <location>
        <begin position="329"/>
        <end position="348"/>
    </location>
</feature>
<feature type="compositionally biased region" description="Polar residues" evidence="1">
    <location>
        <begin position="381"/>
        <end position="399"/>
    </location>
</feature>